<organism evidence="4 5">
    <name type="scientific">Paenibacillus antri</name>
    <dbReference type="NCBI Taxonomy" id="2582848"/>
    <lineage>
        <taxon>Bacteria</taxon>
        <taxon>Bacillati</taxon>
        <taxon>Bacillota</taxon>
        <taxon>Bacilli</taxon>
        <taxon>Bacillales</taxon>
        <taxon>Paenibacillaceae</taxon>
        <taxon>Paenibacillus</taxon>
    </lineage>
</organism>
<proteinExistence type="predicted"/>
<feature type="region of interest" description="Disordered" evidence="2">
    <location>
        <begin position="26"/>
        <end position="64"/>
    </location>
</feature>
<evidence type="ECO:0000256" key="3">
    <source>
        <dbReference type="SAM" id="SignalP"/>
    </source>
</evidence>
<keyword evidence="1 3" id="KW-0732">Signal</keyword>
<keyword evidence="5" id="KW-1185">Reference proteome</keyword>
<dbReference type="AlphaFoldDB" id="A0A5R9G4V8"/>
<protein>
    <submittedName>
        <fullName evidence="4">Extracellular solute-binding protein</fullName>
    </submittedName>
</protein>
<evidence type="ECO:0000313" key="4">
    <source>
        <dbReference type="EMBL" id="TLS48538.1"/>
    </source>
</evidence>
<dbReference type="RefSeq" id="WP_138198031.1">
    <property type="nucleotide sequence ID" value="NZ_VCIW01000033.1"/>
</dbReference>
<feature type="compositionally biased region" description="Low complexity" evidence="2">
    <location>
        <begin position="34"/>
        <end position="43"/>
    </location>
</feature>
<evidence type="ECO:0000256" key="2">
    <source>
        <dbReference type="SAM" id="MobiDB-lite"/>
    </source>
</evidence>
<name>A0A5R9G4V8_9BACL</name>
<sequence>MARTFSKSFACLLALTLTITACSGGGSSGGSSNGPAETPPAAEKPAEGGGASAPAESEGLPAKFDPPVTLTVVRGVGSDVKFKDGESIEDNVHTRWAKEKLGIEIKYLWTVVDTNDAFKTKVRLALSANQQFPDVLPNRLSSDVINDLIDSGKFMEVGDAFEKYASQTWKDAMNEDPTVWYPHTRDGKKYGIPILDYAYNGDPVLFIREDWLKKLNLEAPKTLDDLEKVLDAFTNGDPDGNGAKDTFGLTIGFKNWLNTWMADAGWVFGAYGTMPNQWNKDGQGGIEYGSVNPAMKDGLGRIKSWMEKGYISKESALWDEVKATEAFTAGKAGIVAGPHWMPYWPLEDVKKNVPGAEYKAYPIPTGPDGKAGRHGTTNANGVVLLNKDIGEEQLKAFFVYQNYLFDNYANPTAGSEHELGLHQGYDWDIVDGKPTVLTEGQGGFASNKYTLTFDGARIPSLSLTTLAKIARGEEAVTPYEKLQKEMAPATVLEAAKIVMDQKDIVMPSMFTGTPTPTMSSKREFLEKLEKETFSKIIYGEVPLEEFDKFVQDYLKNGGEQIKQEANEWYKSVGGN</sequence>
<dbReference type="PANTHER" id="PTHR43649:SF33">
    <property type="entry name" value="POLYGALACTURONAN_RHAMNOGALACTURONAN-BINDING PROTEIN YTCQ"/>
    <property type="match status" value="1"/>
</dbReference>
<dbReference type="CDD" id="cd13580">
    <property type="entry name" value="PBP2_AlgQ_like_1"/>
    <property type="match status" value="1"/>
</dbReference>
<evidence type="ECO:0000256" key="1">
    <source>
        <dbReference type="ARBA" id="ARBA00022729"/>
    </source>
</evidence>
<dbReference type="PROSITE" id="PS51257">
    <property type="entry name" value="PROKAR_LIPOPROTEIN"/>
    <property type="match status" value="1"/>
</dbReference>
<reference evidence="4 5" key="1">
    <citation type="submission" date="2019-05" db="EMBL/GenBank/DDBJ databases">
        <authorList>
            <person name="Narsing Rao M.P."/>
            <person name="Li W.J."/>
        </authorList>
    </citation>
    <scope>NUCLEOTIDE SEQUENCE [LARGE SCALE GENOMIC DNA]</scope>
    <source>
        <strain evidence="4 5">SYSU_K30003</strain>
    </source>
</reference>
<evidence type="ECO:0000313" key="5">
    <source>
        <dbReference type="Proteomes" id="UP000309676"/>
    </source>
</evidence>
<dbReference type="SUPFAM" id="SSF53850">
    <property type="entry name" value="Periplasmic binding protein-like II"/>
    <property type="match status" value="1"/>
</dbReference>
<dbReference type="InterPro" id="IPR050490">
    <property type="entry name" value="Bact_solute-bd_prot1"/>
</dbReference>
<feature type="signal peptide" evidence="3">
    <location>
        <begin position="1"/>
        <end position="23"/>
    </location>
</feature>
<dbReference type="Gene3D" id="3.40.190.10">
    <property type="entry name" value="Periplasmic binding protein-like II"/>
    <property type="match status" value="2"/>
</dbReference>
<dbReference type="PANTHER" id="PTHR43649">
    <property type="entry name" value="ARABINOSE-BINDING PROTEIN-RELATED"/>
    <property type="match status" value="1"/>
</dbReference>
<dbReference type="OrthoDB" id="9787283at2"/>
<accession>A0A5R9G4V8</accession>
<dbReference type="EMBL" id="VCIW01000033">
    <property type="protein sequence ID" value="TLS48538.1"/>
    <property type="molecule type" value="Genomic_DNA"/>
</dbReference>
<feature type="chain" id="PRO_5038335129" evidence="3">
    <location>
        <begin position="24"/>
        <end position="575"/>
    </location>
</feature>
<dbReference type="Proteomes" id="UP000309676">
    <property type="component" value="Unassembled WGS sequence"/>
</dbReference>
<comment type="caution">
    <text evidence="4">The sequence shown here is derived from an EMBL/GenBank/DDBJ whole genome shotgun (WGS) entry which is preliminary data.</text>
</comment>
<gene>
    <name evidence="4" type="ORF">FE782_29950</name>
</gene>